<comment type="caution">
    <text evidence="1">The sequence shown here is derived from an EMBL/GenBank/DDBJ whole genome shotgun (WGS) entry which is preliminary data.</text>
</comment>
<reference evidence="1" key="1">
    <citation type="submission" date="2020-10" db="EMBL/GenBank/DDBJ databases">
        <authorList>
            <person name="Gilroy R."/>
        </authorList>
    </citation>
    <scope>NUCLEOTIDE SEQUENCE</scope>
    <source>
        <strain evidence="1">CHK190-19873</strain>
    </source>
</reference>
<sequence length="387" mass="43348">MEITFSHHFSEAGIQAWIDDRIAAFQEEYPYITVEQEVIPADSYSQTLQTKIASDDAPMIFIANTGRSSLIKYVEAGHVADLTGLTGLENLNEKILPDGQVDGKQYGITIDQNAYGVFYNKDMFDKYGIEIPETMTELEEVCGILEDNGIQPFATGYGEQWVVGLTLKIYEDILCGPEWFTAHENLEESFSGDEKFRQVMENFIRYKEYWEDDPFGSNSEDGYNSLANGEAAMMINGTWTIDSVEQKNPDSNIRFFALPTSEDPSGAIVDLAPGSPFCVYNSQDADQLDAAKKFVSFLITEESCNAYATMAKKLSVCPTVDFSFSEGLQDIVNYPAERQFSMAGYERFSDQYNTLQNEIVQEYAMMDDFDIDGLAAALDDAFTTAVK</sequence>
<dbReference type="SUPFAM" id="SSF53850">
    <property type="entry name" value="Periplasmic binding protein-like II"/>
    <property type="match status" value="1"/>
</dbReference>
<dbReference type="InterPro" id="IPR050490">
    <property type="entry name" value="Bact_solute-bd_prot1"/>
</dbReference>
<dbReference type="Proteomes" id="UP000823935">
    <property type="component" value="Unassembled WGS sequence"/>
</dbReference>
<evidence type="ECO:0000313" key="1">
    <source>
        <dbReference type="EMBL" id="HIS30769.1"/>
    </source>
</evidence>
<dbReference type="EMBL" id="DVIQ01000023">
    <property type="protein sequence ID" value="HIS30769.1"/>
    <property type="molecule type" value="Genomic_DNA"/>
</dbReference>
<name>A0A9D1JJW1_9FIRM</name>
<protein>
    <submittedName>
        <fullName evidence="1">Extracellular solute-binding protein</fullName>
    </submittedName>
</protein>
<proteinExistence type="predicted"/>
<gene>
    <name evidence="1" type="ORF">IAB44_04350</name>
</gene>
<dbReference type="Pfam" id="PF01547">
    <property type="entry name" value="SBP_bac_1"/>
    <property type="match status" value="1"/>
</dbReference>
<dbReference type="PANTHER" id="PTHR43649">
    <property type="entry name" value="ARABINOSE-BINDING PROTEIN-RELATED"/>
    <property type="match status" value="1"/>
</dbReference>
<accession>A0A9D1JJW1</accession>
<evidence type="ECO:0000313" key="2">
    <source>
        <dbReference type="Proteomes" id="UP000823935"/>
    </source>
</evidence>
<dbReference type="AlphaFoldDB" id="A0A9D1JJW1"/>
<dbReference type="InterPro" id="IPR006059">
    <property type="entry name" value="SBP"/>
</dbReference>
<reference evidence="1" key="2">
    <citation type="journal article" date="2021" name="PeerJ">
        <title>Extensive microbial diversity within the chicken gut microbiome revealed by metagenomics and culture.</title>
        <authorList>
            <person name="Gilroy R."/>
            <person name="Ravi A."/>
            <person name="Getino M."/>
            <person name="Pursley I."/>
            <person name="Horton D.L."/>
            <person name="Alikhan N.F."/>
            <person name="Baker D."/>
            <person name="Gharbi K."/>
            <person name="Hall N."/>
            <person name="Watson M."/>
            <person name="Adriaenssens E.M."/>
            <person name="Foster-Nyarko E."/>
            <person name="Jarju S."/>
            <person name="Secka A."/>
            <person name="Antonio M."/>
            <person name="Oren A."/>
            <person name="Chaudhuri R.R."/>
            <person name="La Ragione R."/>
            <person name="Hildebrand F."/>
            <person name="Pallen M.J."/>
        </authorList>
    </citation>
    <scope>NUCLEOTIDE SEQUENCE</scope>
    <source>
        <strain evidence="1">CHK190-19873</strain>
    </source>
</reference>
<dbReference type="Gene3D" id="3.40.190.10">
    <property type="entry name" value="Periplasmic binding protein-like II"/>
    <property type="match status" value="2"/>
</dbReference>
<organism evidence="1 2">
    <name type="scientific">Candidatus Limivivens intestinipullorum</name>
    <dbReference type="NCBI Taxonomy" id="2840858"/>
    <lineage>
        <taxon>Bacteria</taxon>
        <taxon>Bacillati</taxon>
        <taxon>Bacillota</taxon>
        <taxon>Clostridia</taxon>
        <taxon>Lachnospirales</taxon>
        <taxon>Lachnospiraceae</taxon>
        <taxon>Lachnospiraceae incertae sedis</taxon>
        <taxon>Candidatus Limivivens</taxon>
    </lineage>
</organism>